<dbReference type="GO" id="GO:0061630">
    <property type="term" value="F:ubiquitin protein ligase activity"/>
    <property type="evidence" value="ECO:0007669"/>
    <property type="project" value="UniProtKB-EC"/>
</dbReference>
<evidence type="ECO:0000256" key="4">
    <source>
        <dbReference type="ARBA" id="ARBA00022679"/>
    </source>
</evidence>
<dbReference type="GO" id="GO:0008270">
    <property type="term" value="F:zinc ion binding"/>
    <property type="evidence" value="ECO:0007669"/>
    <property type="project" value="UniProtKB-KW"/>
</dbReference>
<protein>
    <recommendedName>
        <fullName evidence="3">RING-type E3 ubiquitin transferase</fullName>
        <ecNumber evidence="3">2.3.2.27</ecNumber>
    </recommendedName>
</protein>
<evidence type="ECO:0000256" key="6">
    <source>
        <dbReference type="ARBA" id="ARBA00022771"/>
    </source>
</evidence>
<sequence>MSAHVDSPDCIGPCRTPPQLKLYQSIIFATPVLFACLLLVLFCMLYMRRRRDSHNASQARAQLASLGLPPIDYNQGLSISFRRKLPTVPFDALREDNQCAVCLGEYQIDEKLQELPLCKHLFHISCIDQWLAKNATCPICRTLLTTEQLNNSSGLSERAGEDRRWEERVVSEIQDGSVHVRLDAPTRADSSGSSDSMAGVLEITLHLSGEHAINIERS</sequence>
<evidence type="ECO:0000256" key="3">
    <source>
        <dbReference type="ARBA" id="ARBA00012483"/>
    </source>
</evidence>
<dbReference type="PANTHER" id="PTHR46913:SF23">
    <property type="entry name" value="E3 UBIQUITIN-PROTEIN LIGASE RHA4A-RELATED"/>
    <property type="match status" value="1"/>
</dbReference>
<keyword evidence="5" id="KW-0479">Metal-binding</keyword>
<keyword evidence="8" id="KW-0862">Zinc</keyword>
<accession>A0A9D4U297</accession>
<keyword evidence="6 9" id="KW-0863">Zinc-finger</keyword>
<evidence type="ECO:0000259" key="11">
    <source>
        <dbReference type="PROSITE" id="PS50089"/>
    </source>
</evidence>
<evidence type="ECO:0000256" key="2">
    <source>
        <dbReference type="ARBA" id="ARBA00004906"/>
    </source>
</evidence>
<proteinExistence type="predicted"/>
<dbReference type="EC" id="2.3.2.27" evidence="3"/>
<evidence type="ECO:0000256" key="5">
    <source>
        <dbReference type="ARBA" id="ARBA00022723"/>
    </source>
</evidence>
<dbReference type="SMART" id="SM00184">
    <property type="entry name" value="RING"/>
    <property type="match status" value="1"/>
</dbReference>
<comment type="pathway">
    <text evidence="2">Protein modification; protein ubiquitination.</text>
</comment>
<gene>
    <name evidence="12" type="ORF">GOP47_0025523</name>
</gene>
<dbReference type="EMBL" id="JABFUD020000025">
    <property type="protein sequence ID" value="KAI5059204.1"/>
    <property type="molecule type" value="Genomic_DNA"/>
</dbReference>
<evidence type="ECO:0000313" key="12">
    <source>
        <dbReference type="EMBL" id="KAI5059204.1"/>
    </source>
</evidence>
<evidence type="ECO:0000256" key="7">
    <source>
        <dbReference type="ARBA" id="ARBA00022786"/>
    </source>
</evidence>
<evidence type="ECO:0000256" key="9">
    <source>
        <dbReference type="PROSITE-ProRule" id="PRU00175"/>
    </source>
</evidence>
<dbReference type="Gene3D" id="3.30.40.10">
    <property type="entry name" value="Zinc/RING finger domain, C3HC4 (zinc finger)"/>
    <property type="match status" value="1"/>
</dbReference>
<name>A0A9D4U297_ADICA</name>
<dbReference type="Proteomes" id="UP000886520">
    <property type="component" value="Chromosome 25"/>
</dbReference>
<dbReference type="AlphaFoldDB" id="A0A9D4U297"/>
<keyword evidence="10" id="KW-0472">Membrane</keyword>
<dbReference type="CDD" id="cd16461">
    <property type="entry name" value="RING-H2_EL5-like"/>
    <property type="match status" value="1"/>
</dbReference>
<dbReference type="SUPFAM" id="SSF57850">
    <property type="entry name" value="RING/U-box"/>
    <property type="match status" value="1"/>
</dbReference>
<dbReference type="InterPro" id="IPR044600">
    <property type="entry name" value="ATL1/ATL16-like"/>
</dbReference>
<dbReference type="InterPro" id="IPR013083">
    <property type="entry name" value="Znf_RING/FYVE/PHD"/>
</dbReference>
<evidence type="ECO:0000256" key="10">
    <source>
        <dbReference type="SAM" id="Phobius"/>
    </source>
</evidence>
<comment type="catalytic activity">
    <reaction evidence="1">
        <text>S-ubiquitinyl-[E2 ubiquitin-conjugating enzyme]-L-cysteine + [acceptor protein]-L-lysine = [E2 ubiquitin-conjugating enzyme]-L-cysteine + N(6)-ubiquitinyl-[acceptor protein]-L-lysine.</text>
        <dbReference type="EC" id="2.3.2.27"/>
    </reaction>
</comment>
<evidence type="ECO:0000256" key="8">
    <source>
        <dbReference type="ARBA" id="ARBA00022833"/>
    </source>
</evidence>
<dbReference type="Pfam" id="PF13639">
    <property type="entry name" value="zf-RING_2"/>
    <property type="match status" value="1"/>
</dbReference>
<dbReference type="InterPro" id="IPR001841">
    <property type="entry name" value="Znf_RING"/>
</dbReference>
<feature type="domain" description="RING-type" evidence="11">
    <location>
        <begin position="99"/>
        <end position="141"/>
    </location>
</feature>
<reference evidence="12" key="1">
    <citation type="submission" date="2021-01" db="EMBL/GenBank/DDBJ databases">
        <title>Adiantum capillus-veneris genome.</title>
        <authorList>
            <person name="Fang Y."/>
            <person name="Liao Q."/>
        </authorList>
    </citation>
    <scope>NUCLEOTIDE SEQUENCE</scope>
    <source>
        <strain evidence="12">H3</strain>
        <tissue evidence="12">Leaf</tissue>
    </source>
</reference>
<keyword evidence="10" id="KW-0812">Transmembrane</keyword>
<feature type="transmembrane region" description="Helical" evidence="10">
    <location>
        <begin position="26"/>
        <end position="47"/>
    </location>
</feature>
<dbReference type="PANTHER" id="PTHR46913">
    <property type="entry name" value="RING-H2 FINGER PROTEIN ATL16"/>
    <property type="match status" value="1"/>
</dbReference>
<comment type="caution">
    <text evidence="12">The sequence shown here is derived from an EMBL/GenBank/DDBJ whole genome shotgun (WGS) entry which is preliminary data.</text>
</comment>
<keyword evidence="7" id="KW-0833">Ubl conjugation pathway</keyword>
<evidence type="ECO:0000313" key="13">
    <source>
        <dbReference type="Proteomes" id="UP000886520"/>
    </source>
</evidence>
<dbReference type="PROSITE" id="PS50089">
    <property type="entry name" value="ZF_RING_2"/>
    <property type="match status" value="1"/>
</dbReference>
<keyword evidence="10" id="KW-1133">Transmembrane helix</keyword>
<keyword evidence="13" id="KW-1185">Reference proteome</keyword>
<dbReference type="OrthoDB" id="8062037at2759"/>
<dbReference type="GO" id="GO:0016567">
    <property type="term" value="P:protein ubiquitination"/>
    <property type="evidence" value="ECO:0007669"/>
    <property type="project" value="InterPro"/>
</dbReference>
<organism evidence="12 13">
    <name type="scientific">Adiantum capillus-veneris</name>
    <name type="common">Maidenhair fern</name>
    <dbReference type="NCBI Taxonomy" id="13818"/>
    <lineage>
        <taxon>Eukaryota</taxon>
        <taxon>Viridiplantae</taxon>
        <taxon>Streptophyta</taxon>
        <taxon>Embryophyta</taxon>
        <taxon>Tracheophyta</taxon>
        <taxon>Polypodiopsida</taxon>
        <taxon>Polypodiidae</taxon>
        <taxon>Polypodiales</taxon>
        <taxon>Pteridineae</taxon>
        <taxon>Pteridaceae</taxon>
        <taxon>Vittarioideae</taxon>
        <taxon>Adiantum</taxon>
    </lineage>
</organism>
<evidence type="ECO:0000256" key="1">
    <source>
        <dbReference type="ARBA" id="ARBA00000900"/>
    </source>
</evidence>
<keyword evidence="4" id="KW-0808">Transferase</keyword>